<evidence type="ECO:0000313" key="6">
    <source>
        <dbReference type="EMBL" id="QHU33736.1"/>
    </source>
</evidence>
<dbReference type="GO" id="GO:0008270">
    <property type="term" value="F:zinc ion binding"/>
    <property type="evidence" value="ECO:0007669"/>
    <property type="project" value="UniProtKB-KW"/>
</dbReference>
<dbReference type="PANTHER" id="PTHR45969:SF69">
    <property type="entry name" value="FINGER DOMAIN PROTEIN, PUTATIVE (AFU_ORTHOLOGUE AFUA_3G12190)-RELATED"/>
    <property type="match status" value="1"/>
</dbReference>
<dbReference type="Pfam" id="PF13639">
    <property type="entry name" value="zf-RING_2"/>
    <property type="match status" value="1"/>
</dbReference>
<feature type="transmembrane region" description="Helical" evidence="4">
    <location>
        <begin position="210"/>
        <end position="231"/>
    </location>
</feature>
<dbReference type="PANTHER" id="PTHR45969">
    <property type="entry name" value="RING ZINC FINGER PROTEIN-RELATED"/>
    <property type="match status" value="1"/>
</dbReference>
<evidence type="ECO:0000256" key="2">
    <source>
        <dbReference type="ARBA" id="ARBA00022771"/>
    </source>
</evidence>
<sequence>MSNEEVAIDMFNTGLSDTRNFNACPDTDLASNASQTTVEDDLEQHTLTHSHHDDSTSSDDDPECTICMMPMSHAPDGENIVLGTRTLECNHTFHTHCIETWLSHNNHCPLCRQPVRTTPSSTTPNRNRINIPAVLATIRPELRRIMFRQIITAAISPAAYIYEVSTDLYVSTYALILLFFMNILTIGILTPFVKERGNVSMHTINRAQEVFSNLPLLRIVVLTLFITSRLLELNLLNATAYIACITTTLSLADDFLAMTTIVPARITLHGENQLAVTM</sequence>
<evidence type="ECO:0000256" key="3">
    <source>
        <dbReference type="ARBA" id="ARBA00022833"/>
    </source>
</evidence>
<evidence type="ECO:0000259" key="5">
    <source>
        <dbReference type="PROSITE" id="PS50089"/>
    </source>
</evidence>
<dbReference type="InterPro" id="IPR013083">
    <property type="entry name" value="Znf_RING/FYVE/PHD"/>
</dbReference>
<dbReference type="SUPFAM" id="SSF57850">
    <property type="entry name" value="RING/U-box"/>
    <property type="match status" value="1"/>
</dbReference>
<protein>
    <recommendedName>
        <fullName evidence="5">RING-type domain-containing protein</fullName>
    </recommendedName>
</protein>
<reference evidence="6" key="1">
    <citation type="journal article" date="2020" name="Nature">
        <title>Giant virus diversity and host interactions through global metagenomics.</title>
        <authorList>
            <person name="Schulz F."/>
            <person name="Roux S."/>
            <person name="Paez-Espino D."/>
            <person name="Jungbluth S."/>
            <person name="Walsh D.A."/>
            <person name="Denef V.J."/>
            <person name="McMahon K.D."/>
            <person name="Konstantinidis K.T."/>
            <person name="Eloe-Fadrosh E.A."/>
            <person name="Kyrpides N.C."/>
            <person name="Woyke T."/>
        </authorList>
    </citation>
    <scope>NUCLEOTIDE SEQUENCE</scope>
    <source>
        <strain evidence="6">GVMAG-S-1016704-121</strain>
    </source>
</reference>
<evidence type="ECO:0000256" key="4">
    <source>
        <dbReference type="SAM" id="Phobius"/>
    </source>
</evidence>
<name>A0A6C0LS90_9ZZZZ</name>
<organism evidence="6">
    <name type="scientific">viral metagenome</name>
    <dbReference type="NCBI Taxonomy" id="1070528"/>
    <lineage>
        <taxon>unclassified sequences</taxon>
        <taxon>metagenomes</taxon>
        <taxon>organismal metagenomes</taxon>
    </lineage>
</organism>
<feature type="transmembrane region" description="Helical" evidence="4">
    <location>
        <begin position="145"/>
        <end position="162"/>
    </location>
</feature>
<keyword evidence="4" id="KW-1133">Transmembrane helix</keyword>
<dbReference type="InterPro" id="IPR001841">
    <property type="entry name" value="Znf_RING"/>
</dbReference>
<keyword evidence="2" id="KW-0863">Zinc-finger</keyword>
<keyword evidence="4" id="KW-0472">Membrane</keyword>
<proteinExistence type="predicted"/>
<evidence type="ECO:0000256" key="1">
    <source>
        <dbReference type="ARBA" id="ARBA00022723"/>
    </source>
</evidence>
<dbReference type="EMBL" id="MN740561">
    <property type="protein sequence ID" value="QHU33736.1"/>
    <property type="molecule type" value="Genomic_DNA"/>
</dbReference>
<keyword evidence="4" id="KW-0812">Transmembrane</keyword>
<accession>A0A6C0LS90</accession>
<feature type="transmembrane region" description="Helical" evidence="4">
    <location>
        <begin position="168"/>
        <end position="189"/>
    </location>
</feature>
<keyword evidence="1" id="KW-0479">Metal-binding</keyword>
<dbReference type="AlphaFoldDB" id="A0A6C0LS90"/>
<keyword evidence="3" id="KW-0862">Zinc</keyword>
<dbReference type="SMART" id="SM00184">
    <property type="entry name" value="RING"/>
    <property type="match status" value="1"/>
</dbReference>
<dbReference type="GO" id="GO:0061630">
    <property type="term" value="F:ubiquitin protein ligase activity"/>
    <property type="evidence" value="ECO:0007669"/>
    <property type="project" value="TreeGrafter"/>
</dbReference>
<feature type="domain" description="RING-type" evidence="5">
    <location>
        <begin position="64"/>
        <end position="112"/>
    </location>
</feature>
<dbReference type="Gene3D" id="3.30.40.10">
    <property type="entry name" value="Zinc/RING finger domain, C3HC4 (zinc finger)"/>
    <property type="match status" value="1"/>
</dbReference>
<dbReference type="PROSITE" id="PS50089">
    <property type="entry name" value="ZF_RING_2"/>
    <property type="match status" value="1"/>
</dbReference>
<dbReference type="GO" id="GO:0016567">
    <property type="term" value="P:protein ubiquitination"/>
    <property type="evidence" value="ECO:0007669"/>
    <property type="project" value="TreeGrafter"/>
</dbReference>